<gene>
    <name evidence="6" type="primary">thyA</name>
    <name evidence="8" type="ORF">A2815_01920</name>
</gene>
<evidence type="ECO:0000256" key="1">
    <source>
        <dbReference type="ARBA" id="ARBA00004992"/>
    </source>
</evidence>
<dbReference type="NCBIfam" id="NF002497">
    <property type="entry name" value="PRK01827.1-3"/>
    <property type="match status" value="1"/>
</dbReference>
<comment type="caution">
    <text evidence="8">The sequence shown here is derived from an EMBL/GenBank/DDBJ whole genome shotgun (WGS) entry which is preliminary data.</text>
</comment>
<evidence type="ECO:0000256" key="6">
    <source>
        <dbReference type="HAMAP-Rule" id="MF_00008"/>
    </source>
</evidence>
<dbReference type="HAMAP" id="MF_00008">
    <property type="entry name" value="Thymidy_synth_bact"/>
    <property type="match status" value="1"/>
</dbReference>
<evidence type="ECO:0000313" key="9">
    <source>
        <dbReference type="Proteomes" id="UP000176974"/>
    </source>
</evidence>
<dbReference type="GO" id="GO:0004799">
    <property type="term" value="F:thymidylate synthase activity"/>
    <property type="evidence" value="ECO:0007669"/>
    <property type="project" value="UniProtKB-UniRule"/>
</dbReference>
<feature type="binding site" description="in other chain" evidence="6">
    <location>
        <position position="186"/>
    </location>
    <ligand>
        <name>dUMP</name>
        <dbReference type="ChEBI" id="CHEBI:246422"/>
        <note>ligand shared between dimeric partners</note>
    </ligand>
</feature>
<dbReference type="Proteomes" id="UP000176974">
    <property type="component" value="Unassembled WGS sequence"/>
</dbReference>
<dbReference type="FunFam" id="3.30.572.10:FF:000007">
    <property type="entry name" value="thymidylate synthase isoform X2"/>
    <property type="match status" value="1"/>
</dbReference>
<comment type="subunit">
    <text evidence="6">Homodimer.</text>
</comment>
<dbReference type="InterPro" id="IPR000398">
    <property type="entry name" value="Thymidylate_synthase"/>
</dbReference>
<dbReference type="InterPro" id="IPR036926">
    <property type="entry name" value="Thymidate_synth/dCMP_Mease_sf"/>
</dbReference>
<dbReference type="GO" id="GO:0005829">
    <property type="term" value="C:cytosol"/>
    <property type="evidence" value="ECO:0007669"/>
    <property type="project" value="TreeGrafter"/>
</dbReference>
<dbReference type="PANTHER" id="PTHR11548:SF9">
    <property type="entry name" value="THYMIDYLATE SYNTHASE"/>
    <property type="match status" value="1"/>
</dbReference>
<feature type="binding site" description="in other chain" evidence="6">
    <location>
        <begin position="216"/>
        <end position="218"/>
    </location>
    <ligand>
        <name>dUMP</name>
        <dbReference type="ChEBI" id="CHEBI:246422"/>
        <note>ligand shared between dimeric partners</note>
    </ligand>
</feature>
<evidence type="ECO:0000256" key="4">
    <source>
        <dbReference type="ARBA" id="ARBA00022679"/>
    </source>
</evidence>
<dbReference type="CDD" id="cd00351">
    <property type="entry name" value="TS_Pyrimidine_HMase"/>
    <property type="match status" value="1"/>
</dbReference>
<dbReference type="GO" id="GO:0032259">
    <property type="term" value="P:methylation"/>
    <property type="evidence" value="ECO:0007669"/>
    <property type="project" value="UniProtKB-KW"/>
</dbReference>
<evidence type="ECO:0000256" key="2">
    <source>
        <dbReference type="ARBA" id="ARBA00011947"/>
    </source>
</evidence>
<dbReference type="InterPro" id="IPR045097">
    <property type="entry name" value="Thymidate_synth/dCMP_Mease"/>
</dbReference>
<dbReference type="UniPathway" id="UPA00575"/>
<sequence length="273" mass="31421">MKQYLDLLKHVLENGERKGDPQGVGNIAVCGYQMRFKMDNGFPLLTTKKVYLKAIIYELLWFLKGDTNVKYLKDHGVSIWDEWATPEACAKYGNPPGELGPIYGEKWRRWKKRDGGIIDQISEAIEEIKKFPDSRRLVVTSWDPEDVDKVFVAPCHCFFKFFVAQGKLSLHLFQRSADVFLGVPFNIASYSLLLMMMAQATGLKANEFIHTLSDTHLYLNHIEQAKLQLTREPKTLPKMILNSEIKNIFDFDYEDFKLEGYDPHPPIKAEVGV</sequence>
<accession>A0A1G2FBZ1</accession>
<comment type="caution">
    <text evidence="6">Lacks conserved residue(s) required for the propagation of feature annotation.</text>
</comment>
<dbReference type="AlphaFoldDB" id="A0A1G2FBZ1"/>
<keyword evidence="3 6" id="KW-0489">Methyltransferase</keyword>
<keyword evidence="4 6" id="KW-0808">Transferase</keyword>
<comment type="function">
    <text evidence="6">Catalyzes the reductive methylation of 2'-deoxyuridine-5'-monophosphate (dUMP) to 2'-deoxythymidine-5'-monophosphate (dTMP) while utilizing 5,10-methylenetetrahydrofolate (mTHF) as the methyl donor and reductant in the reaction, yielding dihydrofolate (DHF) as a by-product. This enzymatic reaction provides an intracellular de novo source of dTMP, an essential precursor for DNA biosynthesis.</text>
</comment>
<dbReference type="InterPro" id="IPR023451">
    <property type="entry name" value="Thymidate_synth/dCMP_Mease_dom"/>
</dbReference>
<organism evidence="8 9">
    <name type="scientific">Candidatus Portnoybacteria bacterium RIFCSPHIGHO2_01_FULL_40_12b</name>
    <dbReference type="NCBI Taxonomy" id="1801994"/>
    <lineage>
        <taxon>Bacteria</taxon>
        <taxon>Candidatus Portnoyibacteriota</taxon>
    </lineage>
</organism>
<dbReference type="SUPFAM" id="SSF55831">
    <property type="entry name" value="Thymidylate synthase/dCMP hydroxymethylase"/>
    <property type="match status" value="1"/>
</dbReference>
<keyword evidence="6" id="KW-0963">Cytoplasm</keyword>
<reference evidence="8 9" key="1">
    <citation type="journal article" date="2016" name="Nat. Commun.">
        <title>Thousands of microbial genomes shed light on interconnected biogeochemical processes in an aquifer system.</title>
        <authorList>
            <person name="Anantharaman K."/>
            <person name="Brown C.T."/>
            <person name="Hug L.A."/>
            <person name="Sharon I."/>
            <person name="Castelle C.J."/>
            <person name="Probst A.J."/>
            <person name="Thomas B.C."/>
            <person name="Singh A."/>
            <person name="Wilkins M.J."/>
            <person name="Karaoz U."/>
            <person name="Brodie E.L."/>
            <person name="Williams K.H."/>
            <person name="Hubbard S.S."/>
            <person name="Banfield J.F."/>
        </authorList>
    </citation>
    <scope>NUCLEOTIDE SEQUENCE [LARGE SCALE GENOMIC DNA]</scope>
</reference>
<dbReference type="EC" id="2.1.1.45" evidence="2 6"/>
<keyword evidence="5 6" id="KW-0545">Nucleotide biosynthesis</keyword>
<dbReference type="NCBIfam" id="TIGR03284">
    <property type="entry name" value="thym_sym"/>
    <property type="match status" value="1"/>
</dbReference>
<evidence type="ECO:0000256" key="5">
    <source>
        <dbReference type="ARBA" id="ARBA00022727"/>
    </source>
</evidence>
<evidence type="ECO:0000256" key="3">
    <source>
        <dbReference type="ARBA" id="ARBA00022603"/>
    </source>
</evidence>
<dbReference type="GO" id="GO:0006575">
    <property type="term" value="P:modified amino acid metabolic process"/>
    <property type="evidence" value="ECO:0007669"/>
    <property type="project" value="UniProtKB-ARBA"/>
</dbReference>
<dbReference type="Pfam" id="PF00303">
    <property type="entry name" value="Thymidylat_synt"/>
    <property type="match status" value="1"/>
</dbReference>
<feature type="binding site" evidence="6">
    <location>
        <begin position="135"/>
        <end position="136"/>
    </location>
    <ligand>
        <name>dUMP</name>
        <dbReference type="ChEBI" id="CHEBI:246422"/>
        <note>ligand shared between dimeric partners</note>
    </ligand>
</feature>
<comment type="subcellular location">
    <subcellularLocation>
        <location evidence="6">Cytoplasm</location>
    </subcellularLocation>
</comment>
<evidence type="ECO:0000313" key="8">
    <source>
        <dbReference type="EMBL" id="OGZ35595.1"/>
    </source>
</evidence>
<name>A0A1G2FBZ1_9BACT</name>
<dbReference type="GO" id="GO:0006235">
    <property type="term" value="P:dTTP biosynthetic process"/>
    <property type="evidence" value="ECO:0007669"/>
    <property type="project" value="UniProtKB-UniRule"/>
</dbReference>
<feature type="binding site" evidence="6">
    <location>
        <position position="178"/>
    </location>
    <ligand>
        <name>(6R)-5,10-methylene-5,6,7,8-tetrahydrofolate</name>
        <dbReference type="ChEBI" id="CHEBI:15636"/>
    </ligand>
</feature>
<dbReference type="GO" id="GO:0006231">
    <property type="term" value="P:dTMP biosynthetic process"/>
    <property type="evidence" value="ECO:0007669"/>
    <property type="project" value="UniProtKB-UniRule"/>
</dbReference>
<dbReference type="PANTHER" id="PTHR11548">
    <property type="entry name" value="THYMIDYLATE SYNTHASE 1"/>
    <property type="match status" value="1"/>
</dbReference>
<feature type="binding site" description="in other chain" evidence="6">
    <location>
        <begin position="175"/>
        <end position="178"/>
    </location>
    <ligand>
        <name>dUMP</name>
        <dbReference type="ChEBI" id="CHEBI:246422"/>
        <note>ligand shared between dimeric partners</note>
    </ligand>
</feature>
<comment type="similarity">
    <text evidence="6">Belongs to the thymidylate synthase family. Bacterial-type ThyA subfamily.</text>
</comment>
<feature type="active site" description="Nucleophile" evidence="6">
    <location>
        <position position="155"/>
    </location>
</feature>
<dbReference type="PRINTS" id="PR00108">
    <property type="entry name" value="THYMDSNTHASE"/>
</dbReference>
<proteinExistence type="inferred from homology"/>
<dbReference type="EMBL" id="MHMY01000009">
    <property type="protein sequence ID" value="OGZ35595.1"/>
    <property type="molecule type" value="Genomic_DNA"/>
</dbReference>
<comment type="pathway">
    <text evidence="1 6">Pyrimidine metabolism; dTTP biosynthesis.</text>
</comment>
<evidence type="ECO:0000259" key="7">
    <source>
        <dbReference type="Pfam" id="PF00303"/>
    </source>
</evidence>
<dbReference type="Gene3D" id="3.30.572.10">
    <property type="entry name" value="Thymidylate synthase/dCMP hydroxymethylase domain"/>
    <property type="match status" value="1"/>
</dbReference>
<comment type="catalytic activity">
    <reaction evidence="6">
        <text>dUMP + (6R)-5,10-methylene-5,6,7,8-tetrahydrofolate = 7,8-dihydrofolate + dTMP</text>
        <dbReference type="Rhea" id="RHEA:12104"/>
        <dbReference type="ChEBI" id="CHEBI:15636"/>
        <dbReference type="ChEBI" id="CHEBI:57451"/>
        <dbReference type="ChEBI" id="CHEBI:63528"/>
        <dbReference type="ChEBI" id="CHEBI:246422"/>
        <dbReference type="EC" id="2.1.1.45"/>
    </reaction>
</comment>
<protein>
    <recommendedName>
        <fullName evidence="2 6">Thymidylate synthase</fullName>
        <shortName evidence="6">TS</shortName>
        <shortName evidence="6">TSase</shortName>
        <ecNumber evidence="2 6">2.1.1.45</ecNumber>
    </recommendedName>
</protein>
<feature type="domain" description="Thymidylate synthase/dCMP hydroxymethylase" evidence="7">
    <location>
        <begin position="2"/>
        <end position="272"/>
    </location>
</feature>